<dbReference type="GO" id="GO:0042617">
    <property type="term" value="P:paclitaxel biosynthetic process"/>
    <property type="evidence" value="ECO:0007669"/>
    <property type="project" value="UniProtKB-UniPathway"/>
</dbReference>
<keyword evidence="5 6" id="KW-0012">Acyltransferase</keyword>
<dbReference type="UniPathway" id="UPA00842"/>
<evidence type="ECO:0000256" key="4">
    <source>
        <dbReference type="ARBA" id="ARBA00023059"/>
    </source>
</evidence>
<dbReference type="PANTHER" id="PTHR31147:SF1">
    <property type="entry name" value="ACYL TRANSFERASE 4"/>
    <property type="match status" value="1"/>
</dbReference>
<protein>
    <submittedName>
        <fullName evidence="6">BAHD acyltransferase-like 06</fullName>
    </submittedName>
</protein>
<dbReference type="Pfam" id="PF02458">
    <property type="entry name" value="Transferase"/>
    <property type="match status" value="1"/>
</dbReference>
<dbReference type="PANTHER" id="PTHR31147">
    <property type="entry name" value="ACYL TRANSFERASE 4"/>
    <property type="match status" value="1"/>
</dbReference>
<dbReference type="SMR" id="A0A515L5D9"/>
<dbReference type="InterPro" id="IPR050898">
    <property type="entry name" value="Plant_acyltransferase"/>
</dbReference>
<dbReference type="InterPro" id="IPR023213">
    <property type="entry name" value="CAT-like_dom_sf"/>
</dbReference>
<keyword evidence="4" id="KW-0876">Taxol biosynthesis</keyword>
<dbReference type="GO" id="GO:0016746">
    <property type="term" value="F:acyltransferase activity"/>
    <property type="evidence" value="ECO:0007669"/>
    <property type="project" value="UniProtKB-KW"/>
</dbReference>
<accession>A0A515L5D9</accession>
<evidence type="ECO:0000256" key="5">
    <source>
        <dbReference type="ARBA" id="ARBA00023315"/>
    </source>
</evidence>
<sequence length="438" mass="49041">MLVSNLVVIPEGEPQLVTPPCPTPSEVLGLSNLDSQSFLRFTIEYIFVYKAPEGEDDHEAAIERLRNGLSRALAYYYPLAGRLRSRHDHKLEVLCNAQGAVFVRARANLTLNEFGTLHKPANSWKKLLHKVAAPDGFLGIPPLVVQVTRLRCGALIICAGLSHSVCDGLGSAQFLQAWSEMSRGSKCPSITPIWDRHLLQSRRLEIQNSSCDLPEFTEVPDLCNLGSRLRSEQLVASSVCFERSDLLEMKTLVTLHSHSKCTSFEVLSAHVWRSWVRAMDLPAKQRIKLLFSVNVRARLEPGLPEGFYGNGFVLGCAETSVKELTEKPVWHAVKVVQRAKEILRDEYIRSIVDALGDSRRRPHLTGSLVISQWSRLGLMDVDFGWGRALHVGHLSSDIYCIFLPLDPQGQAVNVVLSVPRSAYAKYEYYMRNISNNLL</sequence>
<comment type="similarity">
    <text evidence="2">Belongs to the plant acyltransferase family.</text>
</comment>
<dbReference type="Gene3D" id="3.30.559.10">
    <property type="entry name" value="Chloramphenicol acetyltransferase-like domain"/>
    <property type="match status" value="2"/>
</dbReference>
<name>A0A515L5D9_9CONI</name>
<keyword evidence="3 6" id="KW-0808">Transferase</keyword>
<evidence type="ECO:0000256" key="3">
    <source>
        <dbReference type="ARBA" id="ARBA00022679"/>
    </source>
</evidence>
<proteinExistence type="evidence at transcript level"/>
<dbReference type="AlphaFoldDB" id="A0A515L5D9"/>
<dbReference type="EMBL" id="MK585531">
    <property type="protein sequence ID" value="QDM39174.1"/>
    <property type="molecule type" value="mRNA"/>
</dbReference>
<organism evidence="6">
    <name type="scientific">Taxus x media</name>
    <dbReference type="NCBI Taxonomy" id="85957"/>
    <lineage>
        <taxon>Eukaryota</taxon>
        <taxon>Viridiplantae</taxon>
        <taxon>Streptophyta</taxon>
        <taxon>Embryophyta</taxon>
        <taxon>Tracheophyta</taxon>
        <taxon>Spermatophyta</taxon>
        <taxon>Pinopsida</taxon>
        <taxon>Pinidae</taxon>
        <taxon>Conifers II</taxon>
        <taxon>Cupressales</taxon>
        <taxon>Taxaceae</taxon>
        <taxon>Taxus</taxon>
    </lineage>
</organism>
<evidence type="ECO:0000256" key="2">
    <source>
        <dbReference type="ARBA" id="ARBA00009861"/>
    </source>
</evidence>
<evidence type="ECO:0000256" key="1">
    <source>
        <dbReference type="ARBA" id="ARBA00005122"/>
    </source>
</evidence>
<reference evidence="6" key="1">
    <citation type="journal article" date="2019" name="Front. Plant Sci.">
        <title>Evolutionary Developments in Plant Specialized Metabolism, Exemplified by Two Transferase Families.</title>
        <authorList>
            <person name="Kusano H."/>
            <person name="Li H."/>
            <person name="Minami H."/>
            <person name="Kato Y."/>
            <person name="Tabata H."/>
            <person name="Yazaki K."/>
        </authorList>
    </citation>
    <scope>NUCLEOTIDE SEQUENCE</scope>
</reference>
<evidence type="ECO:0000313" key="6">
    <source>
        <dbReference type="EMBL" id="QDM39174.1"/>
    </source>
</evidence>
<comment type="pathway">
    <text evidence="1">Alkaloid biosynthesis; taxol biosynthesis.</text>
</comment>